<sequence>MYSEEELKLLAELRRKRGVVKAALTRAQTFVSNFVIGEQAVSLLEFRQEELPQINRKFDEIQSQIELIAIEDTVEAETERKNFEELYFMIRSQMQEMIKADKASNTSVHNASHIFSSSGHWNQLPPIPLPSFDGNIQEWSSFFDIFHAIVHEGNEYSDAQKFYYLRSCLQGQALDLVRSIPINDSNYSVVVERLKQRYDNPRLVIQSHIRSLLECPRIEEPSASALQELYSHVSTHVAALSALDQPIEHWDAWLITIVTGRLERSTGHGWQLHLRNTNLPKYSDLESFLASRCVALEGSEAIGLNQKGSKVIPNNSGTRYPKQNQLKEAQLTQSPSSKKFGAHSRGALLDPKEAQYFTSLRKKKGTFEIFHQGHGHVFLSTAVVLVRDHQGVRRKCHAILDSGSQVNFISKGLAKQLQLPAARSSLPVSGIGANTLQSSTYVDVHVESRFGSSSFNLSCHTLPVIMSQLQPVRTPVEGWTIPSELLPQLADPHFCDSKQIDLLIGGGAFFDILQPSRIQLDVKMLYLQDSKLGWIVTGELSHTCLLSVGRSLEEESKTILGHEDVLYEKQSKANQCSIEENHALEHFQSTFRRNEEGRFVLQLPVKTDLTNLGQSVNSATSRFLSVERKLQQDKDLRMEYTKFMKDYLEMGHMQEVVKESNIPKRSCYLPHHAVFKSSSLT</sequence>
<dbReference type="InterPro" id="IPR021109">
    <property type="entry name" value="Peptidase_aspartic_dom_sf"/>
</dbReference>
<keyword evidence="2" id="KW-1185">Reference proteome</keyword>
<dbReference type="PANTHER" id="PTHR47331">
    <property type="entry name" value="PHD-TYPE DOMAIN-CONTAINING PROTEIN"/>
    <property type="match status" value="1"/>
</dbReference>
<evidence type="ECO:0000313" key="2">
    <source>
        <dbReference type="Proteomes" id="UP000007819"/>
    </source>
</evidence>
<reference evidence="1" key="2">
    <citation type="submission" date="2022-06" db="UniProtKB">
        <authorList>
            <consortium name="EnsemblMetazoa"/>
        </authorList>
    </citation>
    <scope>IDENTIFICATION</scope>
</reference>
<dbReference type="EnsemblMetazoa" id="XM_016802204.1">
    <property type="protein sequence ID" value="XP_016657693.1"/>
    <property type="gene ID" value="LOC107882968"/>
</dbReference>
<name>A0A8R2D234_ACYPI</name>
<evidence type="ECO:0000313" key="1">
    <source>
        <dbReference type="EnsemblMetazoa" id="XP_016657693.1"/>
    </source>
</evidence>
<dbReference type="Proteomes" id="UP000007819">
    <property type="component" value="Chromosome A2"/>
</dbReference>
<dbReference type="PANTHER" id="PTHR47331:SF5">
    <property type="entry name" value="RIBONUCLEASE H"/>
    <property type="match status" value="1"/>
</dbReference>
<organism evidence="1 2">
    <name type="scientific">Acyrthosiphon pisum</name>
    <name type="common">Pea aphid</name>
    <dbReference type="NCBI Taxonomy" id="7029"/>
    <lineage>
        <taxon>Eukaryota</taxon>
        <taxon>Metazoa</taxon>
        <taxon>Ecdysozoa</taxon>
        <taxon>Arthropoda</taxon>
        <taxon>Hexapoda</taxon>
        <taxon>Insecta</taxon>
        <taxon>Pterygota</taxon>
        <taxon>Neoptera</taxon>
        <taxon>Paraneoptera</taxon>
        <taxon>Hemiptera</taxon>
        <taxon>Sternorrhyncha</taxon>
        <taxon>Aphidomorpha</taxon>
        <taxon>Aphidoidea</taxon>
        <taxon>Aphididae</taxon>
        <taxon>Macrosiphini</taxon>
        <taxon>Acyrthosiphon</taxon>
    </lineage>
</organism>
<dbReference type="Pfam" id="PF03564">
    <property type="entry name" value="DUF1759"/>
    <property type="match status" value="1"/>
</dbReference>
<dbReference type="GeneID" id="107882968"/>
<dbReference type="KEGG" id="api:107882968"/>
<proteinExistence type="predicted"/>
<dbReference type="RefSeq" id="XP_016657693.1">
    <property type="nucleotide sequence ID" value="XM_016802204.1"/>
</dbReference>
<evidence type="ECO:0008006" key="3">
    <source>
        <dbReference type="Google" id="ProtNLM"/>
    </source>
</evidence>
<dbReference type="InterPro" id="IPR005312">
    <property type="entry name" value="DUF1759"/>
</dbReference>
<dbReference type="AlphaFoldDB" id="A0A8R2D234"/>
<protein>
    <recommendedName>
        <fullName evidence="3">Peptidase aspartic putative domain-containing protein</fullName>
    </recommendedName>
</protein>
<dbReference type="CDD" id="cd00303">
    <property type="entry name" value="retropepsin_like"/>
    <property type="match status" value="1"/>
</dbReference>
<reference evidence="2" key="1">
    <citation type="submission" date="2010-06" db="EMBL/GenBank/DDBJ databases">
        <authorList>
            <person name="Jiang H."/>
            <person name="Abraham K."/>
            <person name="Ali S."/>
            <person name="Alsbrooks S.L."/>
            <person name="Anim B.N."/>
            <person name="Anosike U.S."/>
            <person name="Attaway T."/>
            <person name="Bandaranaike D.P."/>
            <person name="Battles P.K."/>
            <person name="Bell S.N."/>
            <person name="Bell A.V."/>
            <person name="Beltran B."/>
            <person name="Bickham C."/>
            <person name="Bustamante Y."/>
            <person name="Caleb T."/>
            <person name="Canada A."/>
            <person name="Cardenas V."/>
            <person name="Carter K."/>
            <person name="Chacko J."/>
            <person name="Chandrabose M.N."/>
            <person name="Chavez D."/>
            <person name="Chavez A."/>
            <person name="Chen L."/>
            <person name="Chu H.-S."/>
            <person name="Claassen K.J."/>
            <person name="Cockrell R."/>
            <person name="Collins M."/>
            <person name="Cooper J.A."/>
            <person name="Cree A."/>
            <person name="Curry S.M."/>
            <person name="Da Y."/>
            <person name="Dao M.D."/>
            <person name="Das B."/>
            <person name="Davila M.-L."/>
            <person name="Davy-Carroll L."/>
            <person name="Denson S."/>
            <person name="Dinh H."/>
            <person name="Ebong V.E."/>
            <person name="Edwards J.R."/>
            <person name="Egan A."/>
            <person name="El-Daye J."/>
            <person name="Escobedo L."/>
            <person name="Fernandez S."/>
            <person name="Fernando P.R."/>
            <person name="Flagg N."/>
            <person name="Forbes L.D."/>
            <person name="Fowler R.G."/>
            <person name="Fu Q."/>
            <person name="Gabisi R.A."/>
            <person name="Ganer J."/>
            <person name="Garbino Pronczuk A."/>
            <person name="Garcia R.M."/>
            <person name="Garner T."/>
            <person name="Garrett T.E."/>
            <person name="Gonzalez D.A."/>
            <person name="Hamid H."/>
            <person name="Hawkins E.S."/>
            <person name="Hirani K."/>
            <person name="Hogues M.E."/>
            <person name="Hollins B."/>
            <person name="Hsiao C.-H."/>
            <person name="Jabil R."/>
            <person name="James M.L."/>
            <person name="Jhangiani S.N."/>
            <person name="Johnson B."/>
            <person name="Johnson Q."/>
            <person name="Joshi V."/>
            <person name="Kalu J.B."/>
            <person name="Kam C."/>
            <person name="Kashfia A."/>
            <person name="Keebler J."/>
            <person name="Kisamo H."/>
            <person name="Kovar C.L."/>
            <person name="Lago L.A."/>
            <person name="Lai C.-Y."/>
            <person name="Laidlaw J."/>
            <person name="Lara F."/>
            <person name="Le T.-K."/>
            <person name="Lee S.L."/>
            <person name="Legall F.H."/>
            <person name="Lemon S.J."/>
            <person name="Lewis L.R."/>
            <person name="Li B."/>
            <person name="Liu Y."/>
            <person name="Liu Y.-S."/>
            <person name="Lopez J."/>
            <person name="Lozado R.J."/>
            <person name="Lu J."/>
            <person name="Madu R.C."/>
            <person name="Maheshwari M."/>
            <person name="Maheshwari R."/>
            <person name="Malloy K."/>
            <person name="Martinez E."/>
            <person name="Mathew T."/>
            <person name="Mercado I.C."/>
            <person name="Mercado C."/>
            <person name="Meyer B."/>
            <person name="Montgomery K."/>
            <person name="Morgan M.B."/>
            <person name="Munidasa M."/>
            <person name="Nazareth L.V."/>
            <person name="Nelson J."/>
            <person name="Ng B.M."/>
            <person name="Nguyen N.B."/>
            <person name="Nguyen P.Q."/>
            <person name="Nguyen T."/>
            <person name="Obregon M."/>
            <person name="Okwuonu G.O."/>
            <person name="Onwere C.G."/>
            <person name="Orozco G."/>
            <person name="Parra A."/>
            <person name="Patel S."/>
            <person name="Patil S."/>
            <person name="Perez A."/>
            <person name="Perez Y."/>
            <person name="Pham C."/>
            <person name="Primus E.L."/>
            <person name="Pu L.-L."/>
            <person name="Puazo M."/>
            <person name="Qin X."/>
            <person name="Quiroz J.B."/>
            <person name="Reese J."/>
            <person name="Richards S."/>
            <person name="Rives C.M."/>
            <person name="Robberts R."/>
            <person name="Ruiz S.J."/>
            <person name="Ruiz M.J."/>
            <person name="Santibanez J."/>
            <person name="Schneider B.W."/>
            <person name="Sisson I."/>
            <person name="Smith M."/>
            <person name="Sodergren E."/>
            <person name="Song X.-Z."/>
            <person name="Song B.B."/>
            <person name="Summersgill H."/>
            <person name="Thelus R."/>
            <person name="Thornton R.D."/>
            <person name="Trejos Z.Y."/>
            <person name="Usmani K."/>
            <person name="Vattathil S."/>
            <person name="Villasana D."/>
            <person name="Walker D.L."/>
            <person name="Wang S."/>
            <person name="Wang K."/>
            <person name="White C.S."/>
            <person name="Williams A.C."/>
            <person name="Williamson J."/>
            <person name="Wilson K."/>
            <person name="Woghiren I.O."/>
            <person name="Woodworth J.R."/>
            <person name="Worley K.C."/>
            <person name="Wright R.A."/>
            <person name="Wu W."/>
            <person name="Young L."/>
            <person name="Zhang L."/>
            <person name="Zhang J."/>
            <person name="Zhu Y."/>
            <person name="Muzny D.M."/>
            <person name="Weinstock G."/>
            <person name="Gibbs R.A."/>
        </authorList>
    </citation>
    <scope>NUCLEOTIDE SEQUENCE [LARGE SCALE GENOMIC DNA]</scope>
    <source>
        <strain evidence="2">LSR1</strain>
    </source>
</reference>
<accession>A0A8R2D234</accession>
<dbReference type="Gene3D" id="2.40.70.10">
    <property type="entry name" value="Acid Proteases"/>
    <property type="match status" value="1"/>
</dbReference>
<dbReference type="OrthoDB" id="8118668at2759"/>
<dbReference type="Pfam" id="PF13650">
    <property type="entry name" value="Asp_protease_2"/>
    <property type="match status" value="1"/>
</dbReference>